<feature type="transmembrane region" description="Helical" evidence="6">
    <location>
        <begin position="156"/>
        <end position="175"/>
    </location>
</feature>
<evidence type="ECO:0000256" key="1">
    <source>
        <dbReference type="ARBA" id="ARBA00004141"/>
    </source>
</evidence>
<evidence type="ECO:0000256" key="4">
    <source>
        <dbReference type="ARBA" id="ARBA00022989"/>
    </source>
</evidence>
<evidence type="ECO:0000313" key="8">
    <source>
        <dbReference type="Proteomes" id="UP001160550"/>
    </source>
</evidence>
<dbReference type="Pfam" id="PF03741">
    <property type="entry name" value="TerC"/>
    <property type="match status" value="1"/>
</dbReference>
<evidence type="ECO:0000256" key="6">
    <source>
        <dbReference type="SAM" id="Phobius"/>
    </source>
</evidence>
<comment type="similarity">
    <text evidence="2">Belongs to the TerC family.</text>
</comment>
<protein>
    <submittedName>
        <fullName evidence="7">TerC family protein</fullName>
    </submittedName>
</protein>
<feature type="transmembrane region" description="Helical" evidence="6">
    <location>
        <begin position="187"/>
        <end position="204"/>
    </location>
</feature>
<evidence type="ECO:0000256" key="2">
    <source>
        <dbReference type="ARBA" id="ARBA00007511"/>
    </source>
</evidence>
<sequence>MLEMLSDPQVWILLATLSTIEIVLGIDNLVFISIAVSKLPPERREFARKFGIAVACITRIGLLLTLAWLASLTSDLFTVLGHGISVRDLVLILGGLFLLVKGGMEIRDLIVGEPESEDVDAKPKVSFAGVIAQIAIIDIVFSLDSVIAAVGMAGDYIPVMVAAILIAVAVMLLAARPLGQFIDNNPTIKMLALAFILLIGAYLIAEGLDAHIPRGYIYGAMGFSALVECLNLWVKRNARRRGEKPTTGVDVPL</sequence>
<gene>
    <name evidence="7" type="ORF">QF205_11235</name>
</gene>
<keyword evidence="4 6" id="KW-1133">Transmembrane helix</keyword>
<evidence type="ECO:0000256" key="5">
    <source>
        <dbReference type="ARBA" id="ARBA00023136"/>
    </source>
</evidence>
<reference evidence="7" key="2">
    <citation type="submission" date="2023-04" db="EMBL/GenBank/DDBJ databases">
        <authorList>
            <person name="Sun J.-Q."/>
        </authorList>
    </citation>
    <scope>NUCLEOTIDE SEQUENCE</scope>
    <source>
        <strain evidence="7">CC-YY355</strain>
    </source>
</reference>
<comment type="subcellular location">
    <subcellularLocation>
        <location evidence="1">Membrane</location>
        <topology evidence="1">Multi-pass membrane protein</topology>
    </subcellularLocation>
</comment>
<name>A0ABT6MSK2_9GAMM</name>
<evidence type="ECO:0000313" key="7">
    <source>
        <dbReference type="EMBL" id="MDH7453637.1"/>
    </source>
</evidence>
<proteinExistence type="inferred from homology"/>
<dbReference type="InterPro" id="IPR005496">
    <property type="entry name" value="Integral_membrane_TerC"/>
</dbReference>
<keyword evidence="8" id="KW-1185">Reference proteome</keyword>
<keyword evidence="5 6" id="KW-0472">Membrane</keyword>
<dbReference type="Proteomes" id="UP001160550">
    <property type="component" value="Unassembled WGS sequence"/>
</dbReference>
<feature type="transmembrane region" description="Helical" evidence="6">
    <location>
        <begin position="12"/>
        <end position="37"/>
    </location>
</feature>
<evidence type="ECO:0000256" key="3">
    <source>
        <dbReference type="ARBA" id="ARBA00022692"/>
    </source>
</evidence>
<keyword evidence="3 6" id="KW-0812">Transmembrane</keyword>
<dbReference type="RefSeq" id="WP_280942852.1">
    <property type="nucleotide sequence ID" value="NZ_JARYGX010000021.1"/>
</dbReference>
<organism evidence="7 8">
    <name type="scientific">Luteimonas composti</name>
    <dbReference type="NCBI Taxonomy" id="398257"/>
    <lineage>
        <taxon>Bacteria</taxon>
        <taxon>Pseudomonadati</taxon>
        <taxon>Pseudomonadota</taxon>
        <taxon>Gammaproteobacteria</taxon>
        <taxon>Lysobacterales</taxon>
        <taxon>Lysobacteraceae</taxon>
        <taxon>Luteimonas</taxon>
    </lineage>
</organism>
<dbReference type="EMBL" id="JARYGX010000021">
    <property type="protein sequence ID" value="MDH7453637.1"/>
    <property type="molecule type" value="Genomic_DNA"/>
</dbReference>
<feature type="transmembrane region" description="Helical" evidence="6">
    <location>
        <begin position="76"/>
        <end position="100"/>
    </location>
</feature>
<dbReference type="PANTHER" id="PTHR30238:SF4">
    <property type="entry name" value="SLL1022 PROTEIN"/>
    <property type="match status" value="1"/>
</dbReference>
<accession>A0ABT6MSK2</accession>
<dbReference type="PANTHER" id="PTHR30238">
    <property type="entry name" value="MEMBRANE BOUND PREDICTED REDOX MODULATOR"/>
    <property type="match status" value="1"/>
</dbReference>
<feature type="transmembrane region" description="Helical" evidence="6">
    <location>
        <begin position="49"/>
        <end position="70"/>
    </location>
</feature>
<comment type="caution">
    <text evidence="7">The sequence shown here is derived from an EMBL/GenBank/DDBJ whole genome shotgun (WGS) entry which is preliminary data.</text>
</comment>
<feature type="transmembrane region" description="Helical" evidence="6">
    <location>
        <begin position="125"/>
        <end position="150"/>
    </location>
</feature>
<reference evidence="7" key="1">
    <citation type="journal article" date="2007" name="Int. J. Syst. Evol. Microbiol.">
        <title>Luteimonas composti sp. nov., a moderately thermophilic bacterium isolated from food waste.</title>
        <authorList>
            <person name="Young C.C."/>
            <person name="Kampfer P."/>
            <person name="Chen W.M."/>
            <person name="Yen W.S."/>
            <person name="Arun A.B."/>
            <person name="Lai W.A."/>
            <person name="Shen F.T."/>
            <person name="Rekha P.D."/>
            <person name="Lin K.Y."/>
            <person name="Chou J.H."/>
        </authorList>
    </citation>
    <scope>NUCLEOTIDE SEQUENCE</scope>
    <source>
        <strain evidence="7">CC-YY355</strain>
    </source>
</reference>
<feature type="transmembrane region" description="Helical" evidence="6">
    <location>
        <begin position="216"/>
        <end position="234"/>
    </location>
</feature>